<dbReference type="Proteomes" id="UP000187203">
    <property type="component" value="Unassembled WGS sequence"/>
</dbReference>
<reference evidence="3" key="1">
    <citation type="submission" date="2013-09" db="EMBL/GenBank/DDBJ databases">
        <title>Corchorus olitorius genome sequencing.</title>
        <authorList>
            <person name="Alam M."/>
            <person name="Haque M.S."/>
            <person name="Islam M.S."/>
            <person name="Emdad E.M."/>
            <person name="Islam M.M."/>
            <person name="Ahmed B."/>
            <person name="Halim A."/>
            <person name="Hossen Q.M.M."/>
            <person name="Hossain M.Z."/>
            <person name="Ahmed R."/>
            <person name="Khan M.M."/>
            <person name="Islam R."/>
            <person name="Rashid M.M."/>
            <person name="Khan S.A."/>
            <person name="Rahman M.S."/>
            <person name="Alam M."/>
            <person name="Yahiya A.S."/>
            <person name="Khan M.S."/>
            <person name="Azam M.S."/>
            <person name="Haque T."/>
            <person name="Lashkar M.Z.H."/>
            <person name="Akhand A.I."/>
            <person name="Morshed G."/>
            <person name="Roy S."/>
            <person name="Uddin K.S."/>
            <person name="Rabeya T."/>
            <person name="Hossain A.S."/>
            <person name="Chowdhury A."/>
            <person name="Snigdha A.R."/>
            <person name="Mortoza M.S."/>
            <person name="Matin S.A."/>
            <person name="Hoque S.M.E."/>
            <person name="Islam M.K."/>
            <person name="Roy D.K."/>
            <person name="Haider R."/>
            <person name="Moosa M.M."/>
            <person name="Elias S.M."/>
            <person name="Hasan A.M."/>
            <person name="Jahan S."/>
            <person name="Shafiuddin M."/>
            <person name="Mahmood N."/>
            <person name="Shommy N.S."/>
        </authorList>
    </citation>
    <scope>NUCLEOTIDE SEQUENCE [LARGE SCALE GENOMIC DNA]</scope>
    <source>
        <strain evidence="3">cv. O-4</strain>
    </source>
</reference>
<dbReference type="AlphaFoldDB" id="A0A1R3HMP6"/>
<keyword evidence="1" id="KW-0812">Transmembrane</keyword>
<keyword evidence="1" id="KW-0472">Membrane</keyword>
<proteinExistence type="predicted"/>
<evidence type="ECO:0000313" key="3">
    <source>
        <dbReference type="Proteomes" id="UP000187203"/>
    </source>
</evidence>
<sequence length="146" mass="16357">MTRNHPGCNPFTVHPCLVCLVALMLFCFPGAMAWTSHNLVVLRCLGDCTTFFRLTCVDIPGGVLIIMQYPWQEKLTFHGMLMGLKSWRLMALALGTYAVAPAIGTYAMAAYGFRSWDLCRSDLYCSFRGRDLCHGVLWLPRLGPMS</sequence>
<keyword evidence="1" id="KW-1133">Transmembrane helix</keyword>
<accession>A0A1R3HMP6</accession>
<keyword evidence="3" id="KW-1185">Reference proteome</keyword>
<feature type="transmembrane region" description="Helical" evidence="1">
    <location>
        <begin position="12"/>
        <end position="31"/>
    </location>
</feature>
<gene>
    <name evidence="2" type="ORF">COLO4_28177</name>
</gene>
<name>A0A1R3HMP6_9ROSI</name>
<evidence type="ECO:0000256" key="1">
    <source>
        <dbReference type="SAM" id="Phobius"/>
    </source>
</evidence>
<organism evidence="2 3">
    <name type="scientific">Corchorus olitorius</name>
    <dbReference type="NCBI Taxonomy" id="93759"/>
    <lineage>
        <taxon>Eukaryota</taxon>
        <taxon>Viridiplantae</taxon>
        <taxon>Streptophyta</taxon>
        <taxon>Embryophyta</taxon>
        <taxon>Tracheophyta</taxon>
        <taxon>Spermatophyta</taxon>
        <taxon>Magnoliopsida</taxon>
        <taxon>eudicotyledons</taxon>
        <taxon>Gunneridae</taxon>
        <taxon>Pentapetalae</taxon>
        <taxon>rosids</taxon>
        <taxon>malvids</taxon>
        <taxon>Malvales</taxon>
        <taxon>Malvaceae</taxon>
        <taxon>Grewioideae</taxon>
        <taxon>Apeibeae</taxon>
        <taxon>Corchorus</taxon>
    </lineage>
</organism>
<comment type="caution">
    <text evidence="2">The sequence shown here is derived from an EMBL/GenBank/DDBJ whole genome shotgun (WGS) entry which is preliminary data.</text>
</comment>
<feature type="transmembrane region" description="Helical" evidence="1">
    <location>
        <begin position="51"/>
        <end position="69"/>
    </location>
</feature>
<evidence type="ECO:0000313" key="2">
    <source>
        <dbReference type="EMBL" id="OMO71578.1"/>
    </source>
</evidence>
<protein>
    <submittedName>
        <fullName evidence="2">Uncharacterized protein</fullName>
    </submittedName>
</protein>
<dbReference type="EMBL" id="AWUE01019768">
    <property type="protein sequence ID" value="OMO71578.1"/>
    <property type="molecule type" value="Genomic_DNA"/>
</dbReference>
<feature type="transmembrane region" description="Helical" evidence="1">
    <location>
        <begin position="89"/>
        <end position="113"/>
    </location>
</feature>